<dbReference type="GO" id="GO:0032979">
    <property type="term" value="P:protein insertion into mitochondrial inner membrane from matrix"/>
    <property type="evidence" value="ECO:0007669"/>
    <property type="project" value="TreeGrafter"/>
</dbReference>
<dbReference type="Pfam" id="PF02096">
    <property type="entry name" value="60KD_IMP"/>
    <property type="match status" value="1"/>
</dbReference>
<protein>
    <recommendedName>
        <fullName evidence="12">Membrane insertase YidC/Oxa/ALB C-terminal domain-containing protein</fullName>
    </recommendedName>
</protein>
<dbReference type="Proteomes" id="UP001219933">
    <property type="component" value="Chromosome 2"/>
</dbReference>
<feature type="transmembrane region" description="Helical" evidence="11">
    <location>
        <begin position="319"/>
        <end position="337"/>
    </location>
</feature>
<feature type="compositionally biased region" description="Basic and acidic residues" evidence="10">
    <location>
        <begin position="437"/>
        <end position="447"/>
    </location>
</feature>
<dbReference type="AlphaFoldDB" id="A0AAF0J6H3"/>
<reference evidence="13" key="1">
    <citation type="submission" date="2023-03" db="EMBL/GenBank/DDBJ databases">
        <title>Mating type loci evolution in Malassezia.</title>
        <authorList>
            <person name="Coelho M.A."/>
        </authorList>
    </citation>
    <scope>NUCLEOTIDE SEQUENCE</scope>
    <source>
        <strain evidence="13">CBS 11721</strain>
    </source>
</reference>
<evidence type="ECO:0000313" key="13">
    <source>
        <dbReference type="EMBL" id="WFD35055.1"/>
    </source>
</evidence>
<accession>A0AAF0J6H3</accession>
<feature type="transmembrane region" description="Helical" evidence="11">
    <location>
        <begin position="217"/>
        <end position="234"/>
    </location>
</feature>
<dbReference type="InterPro" id="IPR001708">
    <property type="entry name" value="YidC/ALB3/OXA1/COX18"/>
</dbReference>
<evidence type="ECO:0000256" key="9">
    <source>
        <dbReference type="RuleBase" id="RU003945"/>
    </source>
</evidence>
<evidence type="ECO:0000259" key="12">
    <source>
        <dbReference type="Pfam" id="PF02096"/>
    </source>
</evidence>
<keyword evidence="7" id="KW-0496">Mitochondrion</keyword>
<feature type="region of interest" description="Disordered" evidence="10">
    <location>
        <begin position="412"/>
        <end position="454"/>
    </location>
</feature>
<evidence type="ECO:0000256" key="4">
    <source>
        <dbReference type="ARBA" id="ARBA00022792"/>
    </source>
</evidence>
<evidence type="ECO:0000256" key="1">
    <source>
        <dbReference type="ARBA" id="ARBA00004448"/>
    </source>
</evidence>
<dbReference type="GO" id="GO:0005743">
    <property type="term" value="C:mitochondrial inner membrane"/>
    <property type="evidence" value="ECO:0007669"/>
    <property type="project" value="UniProtKB-SubCell"/>
</dbReference>
<feature type="compositionally biased region" description="Polar residues" evidence="10">
    <location>
        <begin position="372"/>
        <end position="389"/>
    </location>
</feature>
<dbReference type="PANTHER" id="PTHR12428">
    <property type="entry name" value="OXA1"/>
    <property type="match status" value="1"/>
</dbReference>
<keyword evidence="5" id="KW-0809">Transit peptide</keyword>
<comment type="similarity">
    <text evidence="2 9">Belongs to the OXA1/ALB3/YidC family.</text>
</comment>
<feature type="compositionally biased region" description="Polar residues" evidence="10">
    <location>
        <begin position="422"/>
        <end position="436"/>
    </location>
</feature>
<dbReference type="CDD" id="cd20069">
    <property type="entry name" value="5TM_Oxa1-like"/>
    <property type="match status" value="1"/>
</dbReference>
<dbReference type="InterPro" id="IPR028055">
    <property type="entry name" value="YidC/Oxa/ALB_C"/>
</dbReference>
<evidence type="ECO:0000256" key="6">
    <source>
        <dbReference type="ARBA" id="ARBA00022989"/>
    </source>
</evidence>
<organism evidence="13 14">
    <name type="scientific">Malassezia cuniculi</name>
    <dbReference type="NCBI Taxonomy" id="948313"/>
    <lineage>
        <taxon>Eukaryota</taxon>
        <taxon>Fungi</taxon>
        <taxon>Dikarya</taxon>
        <taxon>Basidiomycota</taxon>
        <taxon>Ustilaginomycotina</taxon>
        <taxon>Malasseziomycetes</taxon>
        <taxon>Malasseziales</taxon>
        <taxon>Malasseziaceae</taxon>
        <taxon>Malassezia</taxon>
    </lineage>
</organism>
<evidence type="ECO:0000256" key="11">
    <source>
        <dbReference type="SAM" id="Phobius"/>
    </source>
</evidence>
<comment type="subcellular location">
    <subcellularLocation>
        <location evidence="9">Membrane</location>
        <topology evidence="9">Multi-pass membrane protein</topology>
    </subcellularLocation>
    <subcellularLocation>
        <location evidence="1">Mitochondrion inner membrane</location>
        <topology evidence="1">Multi-pass membrane protein</topology>
    </subcellularLocation>
</comment>
<keyword evidence="6 11" id="KW-1133">Transmembrane helix</keyword>
<dbReference type="NCBIfam" id="TIGR03592">
    <property type="entry name" value="yidC_oxa1_cterm"/>
    <property type="match status" value="1"/>
</dbReference>
<evidence type="ECO:0000256" key="2">
    <source>
        <dbReference type="ARBA" id="ARBA00009877"/>
    </source>
</evidence>
<name>A0AAF0J6H3_9BASI</name>
<dbReference type="EMBL" id="CP119878">
    <property type="protein sequence ID" value="WFD35055.1"/>
    <property type="molecule type" value="Genomic_DNA"/>
</dbReference>
<evidence type="ECO:0000256" key="3">
    <source>
        <dbReference type="ARBA" id="ARBA00022692"/>
    </source>
</evidence>
<evidence type="ECO:0000256" key="7">
    <source>
        <dbReference type="ARBA" id="ARBA00023128"/>
    </source>
</evidence>
<proteinExistence type="inferred from homology"/>
<dbReference type="PANTHER" id="PTHR12428:SF66">
    <property type="entry name" value="MITOCHONDRIAL INNER MEMBRANE PROTEIN OXA1L"/>
    <property type="match status" value="1"/>
</dbReference>
<keyword evidence="8 11" id="KW-0472">Membrane</keyword>
<feature type="domain" description="Membrane insertase YidC/Oxa/ALB C-terminal" evidence="12">
    <location>
        <begin position="140"/>
        <end position="337"/>
    </location>
</feature>
<keyword evidence="4" id="KW-0999">Mitochondrion inner membrane</keyword>
<dbReference type="GO" id="GO:0032977">
    <property type="term" value="F:membrane insertase activity"/>
    <property type="evidence" value="ECO:0007669"/>
    <property type="project" value="InterPro"/>
</dbReference>
<keyword evidence="14" id="KW-1185">Reference proteome</keyword>
<evidence type="ECO:0000256" key="10">
    <source>
        <dbReference type="SAM" id="MobiDB-lite"/>
    </source>
</evidence>
<keyword evidence="3 9" id="KW-0812">Transmembrane</keyword>
<evidence type="ECO:0000313" key="14">
    <source>
        <dbReference type="Proteomes" id="UP001219933"/>
    </source>
</evidence>
<evidence type="ECO:0000256" key="5">
    <source>
        <dbReference type="ARBA" id="ARBA00022946"/>
    </source>
</evidence>
<evidence type="ECO:0000256" key="8">
    <source>
        <dbReference type="ARBA" id="ARBA00023136"/>
    </source>
</evidence>
<feature type="region of interest" description="Disordered" evidence="10">
    <location>
        <begin position="372"/>
        <end position="400"/>
    </location>
</feature>
<gene>
    <name evidence="13" type="ORF">MCUN1_001903</name>
</gene>
<sequence length="454" mass="49678">MASLRVGMRLVVPMQAARTAARTAPLALGGARAFSLWPLSRANNDAAREAVFNAANAESNIPTVQTLANTFGKSEPATITERISQAETPADAVSEVAAAVSETTDYVTNELSAYGLGGWSPSGILQHVLDATHYYTGLPWWATIIAVTCGIRFAIAPLLVNVQGNSIRLANIQPKMQEMMADMEYAKATGNQQQMQAAALRVRKLLSDNNCSPFRSLLLPAVQMPIFLSFYFALDGLSKAKLPSMTTEGAAWFTDLTTYDPYYVLPIASSVMTLLVLESGAETGTTGMNQTPQARMVKNVLRGVTVLAAWFVSEFPAALLLYWTTTNTFSFFQLLVLRTRFMKRWLKLPEKIEHPVQPVGKQKSFMDGLRSGVTSQKLQQSSNQRQASPASLWARKDDADVRSSRARALDAMLDDKADTVADPSSSTTGTLTSAQADKQKRLQLARERRLRQRA</sequence>